<reference evidence="1 3" key="1">
    <citation type="submission" date="2018-06" db="EMBL/GenBank/DDBJ databases">
        <title>Complete Genome Sequence of the Microcystin-Degrading Bacterium Sphingosinicella microcystinivorans Strain B-9.</title>
        <authorList>
            <person name="Jin H."/>
            <person name="Nishizawa T."/>
            <person name="Guo Y."/>
            <person name="Nishizawa A."/>
            <person name="Park H."/>
            <person name="Kato H."/>
            <person name="Tsuji K."/>
            <person name="Harada K."/>
        </authorList>
    </citation>
    <scope>NUCLEOTIDE SEQUENCE [LARGE SCALE GENOMIC DNA]</scope>
    <source>
        <strain evidence="1 3">B9</strain>
    </source>
</reference>
<organism evidence="1 3">
    <name type="scientific">Sphingosinicella microcystinivorans</name>
    <dbReference type="NCBI Taxonomy" id="335406"/>
    <lineage>
        <taxon>Bacteria</taxon>
        <taxon>Pseudomonadati</taxon>
        <taxon>Pseudomonadota</taxon>
        <taxon>Alphaproteobacteria</taxon>
        <taxon>Sphingomonadales</taxon>
        <taxon>Sphingosinicellaceae</taxon>
        <taxon>Sphingosinicella</taxon>
    </lineage>
</organism>
<dbReference type="AlphaFoldDB" id="A0AAD1D9N1"/>
<protein>
    <submittedName>
        <fullName evidence="1">Uncharacterized protein</fullName>
    </submittedName>
</protein>
<dbReference type="Proteomes" id="UP000275727">
    <property type="component" value="Chromosome"/>
</dbReference>
<dbReference type="KEGG" id="smic:SmB9_29240"/>
<evidence type="ECO:0000313" key="2">
    <source>
        <dbReference type="EMBL" id="RKS92244.1"/>
    </source>
</evidence>
<proteinExistence type="predicted"/>
<gene>
    <name evidence="2" type="ORF">DFR51_1831</name>
    <name evidence="1" type="ORF">SmB9_29240</name>
</gene>
<dbReference type="RefSeq" id="WP_126494846.1">
    <property type="nucleotide sequence ID" value="NZ_AP018711.1"/>
</dbReference>
<sequence>MTPFPDPRDPALWTSVLSPSALAEVLAILGDSATAYWTTRPVDDLRWEMRSSRQNNAPVRYQIARSALAARGIHEDCDDIELPPRGG</sequence>
<accession>A0AAD1D9N1</accession>
<dbReference type="EMBL" id="AP018711">
    <property type="protein sequence ID" value="BBE35266.1"/>
    <property type="molecule type" value="Genomic_DNA"/>
</dbReference>
<evidence type="ECO:0000313" key="1">
    <source>
        <dbReference type="EMBL" id="BBE35266.1"/>
    </source>
</evidence>
<name>A0AAD1D9N1_SPHMI</name>
<dbReference type="Proteomes" id="UP000276029">
    <property type="component" value="Unassembled WGS sequence"/>
</dbReference>
<evidence type="ECO:0000313" key="3">
    <source>
        <dbReference type="Proteomes" id="UP000275727"/>
    </source>
</evidence>
<evidence type="ECO:0000313" key="4">
    <source>
        <dbReference type="Proteomes" id="UP000276029"/>
    </source>
</evidence>
<dbReference type="EMBL" id="RBWX01000007">
    <property type="protein sequence ID" value="RKS92244.1"/>
    <property type="molecule type" value="Genomic_DNA"/>
</dbReference>
<keyword evidence="4" id="KW-1185">Reference proteome</keyword>
<reference evidence="2 4" key="2">
    <citation type="submission" date="2018-10" db="EMBL/GenBank/DDBJ databases">
        <title>Genomic Encyclopedia of Type Strains, Phase IV (KMG-IV): sequencing the most valuable type-strain genomes for metagenomic binning, comparative biology and taxonomic classification.</title>
        <authorList>
            <person name="Goeker M."/>
        </authorList>
    </citation>
    <scope>NUCLEOTIDE SEQUENCE [LARGE SCALE GENOMIC DNA]</scope>
    <source>
        <strain evidence="2 4">DSM 19791</strain>
    </source>
</reference>